<organism evidence="1 2">
    <name type="scientific">Paenibacillus herberti</name>
    <dbReference type="NCBI Taxonomy" id="1619309"/>
    <lineage>
        <taxon>Bacteria</taxon>
        <taxon>Bacillati</taxon>
        <taxon>Bacillota</taxon>
        <taxon>Bacilli</taxon>
        <taxon>Bacillales</taxon>
        <taxon>Paenibacillaceae</taxon>
        <taxon>Paenibacillus</taxon>
    </lineage>
</organism>
<dbReference type="Proteomes" id="UP000215145">
    <property type="component" value="Unassembled WGS sequence"/>
</dbReference>
<proteinExistence type="predicted"/>
<keyword evidence="2" id="KW-1185">Reference proteome</keyword>
<sequence>MKLGTVLVLFILLVIVTSVFYSPVQERSPENTGPGILASSTFYVYNETANFTMAGYDFSGSFEEPLPDPRNHIIVPGRRSIFQLIAPRCSYPPLVVCTGSGVAPFSIINPQGNQLGYVHVKLSLLKISGGPLTGIGVDVFSAPVVAVTQNGNTAIIRDI</sequence>
<dbReference type="OrthoDB" id="9829407at2"/>
<accession>A0A229NXN1</accession>
<comment type="caution">
    <text evidence="1">The sequence shown here is derived from an EMBL/GenBank/DDBJ whole genome shotgun (WGS) entry which is preliminary data.</text>
</comment>
<name>A0A229NXN1_9BACL</name>
<evidence type="ECO:0000313" key="1">
    <source>
        <dbReference type="EMBL" id="OXM14389.1"/>
    </source>
</evidence>
<gene>
    <name evidence="1" type="ORF">CGZ75_15700</name>
</gene>
<evidence type="ECO:0000313" key="2">
    <source>
        <dbReference type="Proteomes" id="UP000215145"/>
    </source>
</evidence>
<dbReference type="RefSeq" id="WP_089525213.1">
    <property type="nucleotide sequence ID" value="NZ_NMUQ01000002.1"/>
</dbReference>
<protein>
    <submittedName>
        <fullName evidence="1">Uncharacterized protein</fullName>
    </submittedName>
</protein>
<dbReference type="AlphaFoldDB" id="A0A229NXN1"/>
<dbReference type="EMBL" id="NMUQ01000002">
    <property type="protein sequence ID" value="OXM14389.1"/>
    <property type="molecule type" value="Genomic_DNA"/>
</dbReference>
<reference evidence="1 2" key="1">
    <citation type="submission" date="2017-07" db="EMBL/GenBank/DDBJ databases">
        <title>Paenibacillus herberti R33 genome sequencing and assembly.</title>
        <authorList>
            <person name="Su W."/>
        </authorList>
    </citation>
    <scope>NUCLEOTIDE SEQUENCE [LARGE SCALE GENOMIC DNA]</scope>
    <source>
        <strain evidence="1 2">R33</strain>
    </source>
</reference>